<accession>A0ABN7VAQ1</accession>
<reference evidence="1 2" key="1">
    <citation type="submission" date="2021-06" db="EMBL/GenBank/DDBJ databases">
        <authorList>
            <person name="Kallberg Y."/>
            <person name="Tangrot J."/>
            <person name="Rosling A."/>
        </authorList>
    </citation>
    <scope>NUCLEOTIDE SEQUENCE [LARGE SCALE GENOMIC DNA]</scope>
    <source>
        <strain evidence="1 2">120-4 pot B 10/14</strain>
    </source>
</reference>
<proteinExistence type="predicted"/>
<dbReference type="EMBL" id="CAJVQB010011869">
    <property type="protein sequence ID" value="CAG8751079.1"/>
    <property type="molecule type" value="Genomic_DNA"/>
</dbReference>
<comment type="caution">
    <text evidence="1">The sequence shown here is derived from an EMBL/GenBank/DDBJ whole genome shotgun (WGS) entry which is preliminary data.</text>
</comment>
<keyword evidence="2" id="KW-1185">Reference proteome</keyword>
<organism evidence="1 2">
    <name type="scientific">Gigaspora margarita</name>
    <dbReference type="NCBI Taxonomy" id="4874"/>
    <lineage>
        <taxon>Eukaryota</taxon>
        <taxon>Fungi</taxon>
        <taxon>Fungi incertae sedis</taxon>
        <taxon>Mucoromycota</taxon>
        <taxon>Glomeromycotina</taxon>
        <taxon>Glomeromycetes</taxon>
        <taxon>Diversisporales</taxon>
        <taxon>Gigasporaceae</taxon>
        <taxon>Gigaspora</taxon>
    </lineage>
</organism>
<gene>
    <name evidence="1" type="ORF">GMARGA_LOCUS16398</name>
</gene>
<protein>
    <submittedName>
        <fullName evidence="1">36801_t:CDS:1</fullName>
    </submittedName>
</protein>
<evidence type="ECO:0000313" key="2">
    <source>
        <dbReference type="Proteomes" id="UP000789901"/>
    </source>
</evidence>
<sequence length="280" mass="32427">MEFLLEVKDLFKQVFQALLQIDVAHDQVSLQRYDYFNYKQSCNQSLSKEEATFLEGLLHEQDKDNNIQTNTKKLLLETLECGTTDYRTEEIQNKLIQESLSKEITKKTNQTNKCKTQDSGSPVNSATIVDTRKKTKTNMPDIFEGKLLRTTLGEFDKAILNKKKEIKAILQNLSKTAKEITLLRQLKAFKVKGVFIPNNSNSNQHKIAMVLFDSLQNLQDTTRSKIYYYNTKLLWKENILVREAKIRIPEIVTPTSYSQPGEIEKKKSNQNRLTQIVQEI</sequence>
<name>A0ABN7VAQ1_GIGMA</name>
<evidence type="ECO:0000313" key="1">
    <source>
        <dbReference type="EMBL" id="CAG8751079.1"/>
    </source>
</evidence>
<dbReference type="Proteomes" id="UP000789901">
    <property type="component" value="Unassembled WGS sequence"/>
</dbReference>